<name>A0A1S2PJM6_9ACTN</name>
<gene>
    <name evidence="3" type="ORF">BIV23_37220</name>
</gene>
<sequence>MTALINFVSCGVLWLGLSLKLRDLIGHRSDPFLRTITALLALASLCFLFGAPPTVGAINGISGIPNLAAPLTYAVITAYGASSLVLVVYWRNGTRGRRTARRWIISYAIVVAAIGVLFALGTTPVERRTDFDTYYARTPYISAMIVLYLVAHLLAVTITCVWSLRWAMGRTVHGWVRASLLTLAIGTLIGAGFSITKLAAVIALWSGHDLDFLSTRLSPGFAGLGAFLTVVGVLLPFFGHHVTHWWHELRLYRQLAPLDRLLKDFLKRRALRLHRPRTLSVWVTWRQTSINNGLAALQDYFDRDVYEPTLERELDASGDRTAAEVVALAATIAAAARSESTGQPPLGWTGQPGLLDPHHMELHTLVRIAAALARSERVMPFLAHGAPAAKSRT</sequence>
<organism evidence="3 4">
    <name type="scientific">Streptomyces monashensis</name>
    <dbReference type="NCBI Taxonomy" id="1678012"/>
    <lineage>
        <taxon>Bacteria</taxon>
        <taxon>Bacillati</taxon>
        <taxon>Actinomycetota</taxon>
        <taxon>Actinomycetes</taxon>
        <taxon>Kitasatosporales</taxon>
        <taxon>Streptomycetaceae</taxon>
        <taxon>Streptomyces</taxon>
    </lineage>
</organism>
<dbReference type="Pfam" id="PF20182">
    <property type="entry name" value="DUF6545"/>
    <property type="match status" value="1"/>
</dbReference>
<dbReference type="InterPro" id="IPR050039">
    <property type="entry name" value="MAB_1171c-like"/>
</dbReference>
<evidence type="ECO:0000313" key="4">
    <source>
        <dbReference type="Proteomes" id="UP000179642"/>
    </source>
</evidence>
<dbReference type="EMBL" id="MLYO01000073">
    <property type="protein sequence ID" value="OIJ93595.1"/>
    <property type="molecule type" value="Genomic_DNA"/>
</dbReference>
<keyword evidence="1" id="KW-0472">Membrane</keyword>
<feature type="transmembrane region" description="Helical" evidence="1">
    <location>
        <begin position="140"/>
        <end position="168"/>
    </location>
</feature>
<feature type="domain" description="DUF6545" evidence="2">
    <location>
        <begin position="245"/>
        <end position="372"/>
    </location>
</feature>
<feature type="transmembrane region" description="Helical" evidence="1">
    <location>
        <begin position="217"/>
        <end position="238"/>
    </location>
</feature>
<dbReference type="OrthoDB" id="4328840at2"/>
<evidence type="ECO:0000256" key="1">
    <source>
        <dbReference type="SAM" id="Phobius"/>
    </source>
</evidence>
<keyword evidence="1" id="KW-1133">Transmembrane helix</keyword>
<feature type="transmembrane region" description="Helical" evidence="1">
    <location>
        <begin position="102"/>
        <end position="120"/>
    </location>
</feature>
<feature type="transmembrane region" description="Helical" evidence="1">
    <location>
        <begin position="71"/>
        <end position="90"/>
    </location>
</feature>
<protein>
    <recommendedName>
        <fullName evidence="2">DUF6545 domain-containing protein</fullName>
    </recommendedName>
</protein>
<dbReference type="AlphaFoldDB" id="A0A1S2PJM6"/>
<feature type="transmembrane region" description="Helical" evidence="1">
    <location>
        <begin position="32"/>
        <end position="51"/>
    </location>
</feature>
<keyword evidence="4" id="KW-1185">Reference proteome</keyword>
<reference evidence="3 4" key="1">
    <citation type="submission" date="2016-10" db="EMBL/GenBank/DDBJ databases">
        <title>Genome sequence of Streptomyces sp. MUSC 1.</title>
        <authorList>
            <person name="Lee L.-H."/>
            <person name="Ser H.-L."/>
            <person name="Law J.W.-F."/>
        </authorList>
    </citation>
    <scope>NUCLEOTIDE SEQUENCE [LARGE SCALE GENOMIC DNA]</scope>
    <source>
        <strain evidence="3 4">MUSC 1</strain>
    </source>
</reference>
<dbReference type="RefSeq" id="WP_071385400.1">
    <property type="nucleotide sequence ID" value="NZ_MLYO01000073.1"/>
</dbReference>
<proteinExistence type="predicted"/>
<dbReference type="Proteomes" id="UP000179642">
    <property type="component" value="Unassembled WGS sequence"/>
</dbReference>
<accession>A0A1S2PJM6</accession>
<dbReference type="InterPro" id="IPR046675">
    <property type="entry name" value="DUF6545"/>
</dbReference>
<evidence type="ECO:0000313" key="3">
    <source>
        <dbReference type="EMBL" id="OIJ93595.1"/>
    </source>
</evidence>
<keyword evidence="1" id="KW-0812">Transmembrane</keyword>
<feature type="transmembrane region" description="Helical" evidence="1">
    <location>
        <begin position="180"/>
        <end position="205"/>
    </location>
</feature>
<evidence type="ECO:0000259" key="2">
    <source>
        <dbReference type="Pfam" id="PF20182"/>
    </source>
</evidence>
<comment type="caution">
    <text evidence="3">The sequence shown here is derived from an EMBL/GenBank/DDBJ whole genome shotgun (WGS) entry which is preliminary data.</text>
</comment>
<dbReference type="NCBIfam" id="NF042915">
    <property type="entry name" value="MAB_1171c_fam"/>
    <property type="match status" value="1"/>
</dbReference>